<keyword evidence="3" id="KW-1185">Reference proteome</keyword>
<reference evidence="2 3" key="1">
    <citation type="submission" date="2015-12" db="EMBL/GenBank/DDBJ databases">
        <title>Haloprofundus marisrubri gen. nov., sp. nov., an extremely halophilic archaeon isolated from the Discovery deep brine-seawater interface in the Red Sea.</title>
        <authorList>
            <person name="Zhang G."/>
            <person name="Stingl U."/>
            <person name="Rashid M."/>
        </authorList>
    </citation>
    <scope>NUCLEOTIDE SEQUENCE [LARGE SCALE GENOMIC DNA]</scope>
    <source>
        <strain evidence="2 3">SB9</strain>
    </source>
</reference>
<accession>A0A0W1R4Q4</accession>
<organism evidence="2 3">
    <name type="scientific">Haloprofundus marisrubri</name>
    <dbReference type="NCBI Taxonomy" id="1514971"/>
    <lineage>
        <taxon>Archaea</taxon>
        <taxon>Methanobacteriati</taxon>
        <taxon>Methanobacteriota</taxon>
        <taxon>Stenosarchaea group</taxon>
        <taxon>Halobacteria</taxon>
        <taxon>Halobacteriales</taxon>
        <taxon>Haloferacaceae</taxon>
        <taxon>Haloprofundus</taxon>
    </lineage>
</organism>
<proteinExistence type="predicted"/>
<feature type="compositionally biased region" description="Acidic residues" evidence="1">
    <location>
        <begin position="15"/>
        <end position="30"/>
    </location>
</feature>
<dbReference type="EMBL" id="LOPU01000031">
    <property type="protein sequence ID" value="KTG08417.1"/>
    <property type="molecule type" value="Genomic_DNA"/>
</dbReference>
<gene>
    <name evidence="2" type="ORF">AUR64_19505</name>
</gene>
<sequence length="152" mass="16355">MPDGNRFAGLGSALGDEEADEQSTDDESDADTASVTDATTETVDDDVRDGDADEEVGDEETAGDSGTADDSPDEDEESGPAFSFEETTPKSVYVRDETLDSLEDLEFEVEAALRREFGVRDVTGREFHDALVRVAADHADDIAALVVETREE</sequence>
<dbReference type="InterPro" id="IPR058276">
    <property type="entry name" value="DUF7970"/>
</dbReference>
<evidence type="ECO:0000313" key="2">
    <source>
        <dbReference type="EMBL" id="KTG08417.1"/>
    </source>
</evidence>
<name>A0A0W1R4Q4_9EURY</name>
<dbReference type="OrthoDB" id="300423at2157"/>
<evidence type="ECO:0000256" key="1">
    <source>
        <dbReference type="SAM" id="MobiDB-lite"/>
    </source>
</evidence>
<protein>
    <submittedName>
        <fullName evidence="2">Uncharacterized protein</fullName>
    </submittedName>
</protein>
<feature type="compositionally biased region" description="Acidic residues" evidence="1">
    <location>
        <begin position="42"/>
        <end position="62"/>
    </location>
</feature>
<comment type="caution">
    <text evidence="2">The sequence shown here is derived from an EMBL/GenBank/DDBJ whole genome shotgun (WGS) entry which is preliminary data.</text>
</comment>
<dbReference type="Proteomes" id="UP000054387">
    <property type="component" value="Unassembled WGS sequence"/>
</dbReference>
<evidence type="ECO:0000313" key="3">
    <source>
        <dbReference type="Proteomes" id="UP000054387"/>
    </source>
</evidence>
<dbReference type="AlphaFoldDB" id="A0A0W1R4Q4"/>
<feature type="compositionally biased region" description="Low complexity" evidence="1">
    <location>
        <begin position="31"/>
        <end position="41"/>
    </location>
</feature>
<dbReference type="Pfam" id="PF25925">
    <property type="entry name" value="DUF7970"/>
    <property type="match status" value="1"/>
</dbReference>
<feature type="region of interest" description="Disordered" evidence="1">
    <location>
        <begin position="1"/>
        <end position="92"/>
    </location>
</feature>
<dbReference type="RefSeq" id="WP_058583137.1">
    <property type="nucleotide sequence ID" value="NZ_LOPU01000031.1"/>
</dbReference>